<keyword evidence="2" id="KW-1185">Reference proteome</keyword>
<dbReference type="PROSITE" id="PS51257">
    <property type="entry name" value="PROKAR_LIPOPROTEIN"/>
    <property type="match status" value="1"/>
</dbReference>
<dbReference type="AlphaFoldDB" id="A0A391PC48"/>
<dbReference type="PANTHER" id="PTHR33361:SF2">
    <property type="entry name" value="DUF885 DOMAIN-CONTAINING PROTEIN"/>
    <property type="match status" value="1"/>
</dbReference>
<comment type="caution">
    <text evidence="1">The sequence shown here is derived from an EMBL/GenBank/DDBJ whole genome shotgun (WGS) entry which is preliminary data.</text>
</comment>
<accession>A0A391PC48</accession>
<name>A0A391PC48_9FIRM</name>
<proteinExistence type="predicted"/>
<dbReference type="PANTHER" id="PTHR33361">
    <property type="entry name" value="GLR0591 PROTEIN"/>
    <property type="match status" value="1"/>
</dbReference>
<gene>
    <name evidence="1" type="ORF">KGMB01110_16690</name>
</gene>
<dbReference type="Pfam" id="PF05960">
    <property type="entry name" value="DUF885"/>
    <property type="match status" value="1"/>
</dbReference>
<dbReference type="Proteomes" id="UP000265643">
    <property type="component" value="Unassembled WGS sequence"/>
</dbReference>
<protein>
    <recommendedName>
        <fullName evidence="3">DUF885 domain-containing protein</fullName>
    </recommendedName>
</protein>
<evidence type="ECO:0000313" key="1">
    <source>
        <dbReference type="EMBL" id="GCA67233.1"/>
    </source>
</evidence>
<organism evidence="1 2">
    <name type="scientific">Mediterraneibacter butyricigenes</name>
    <dbReference type="NCBI Taxonomy" id="2316025"/>
    <lineage>
        <taxon>Bacteria</taxon>
        <taxon>Bacillati</taxon>
        <taxon>Bacillota</taxon>
        <taxon>Clostridia</taxon>
        <taxon>Lachnospirales</taxon>
        <taxon>Lachnospiraceae</taxon>
        <taxon>Mediterraneibacter</taxon>
    </lineage>
</organism>
<evidence type="ECO:0008006" key="3">
    <source>
        <dbReference type="Google" id="ProtNLM"/>
    </source>
</evidence>
<reference evidence="2" key="1">
    <citation type="submission" date="2018-09" db="EMBL/GenBank/DDBJ databases">
        <title>Draft Genome Sequence of Mediterraneibacter sp. KCTC 15684.</title>
        <authorList>
            <person name="Kim J.S."/>
            <person name="Han K.I."/>
            <person name="Suh M.K."/>
            <person name="Lee K.C."/>
            <person name="Eom M.K."/>
            <person name="Lee J.H."/>
            <person name="Park S.H."/>
            <person name="Kang S.W."/>
            <person name="Park J.E."/>
            <person name="Oh B.S."/>
            <person name="Yu S.Y."/>
            <person name="Choi S.H."/>
            <person name="Lee D.H."/>
            <person name="Yoon H."/>
            <person name="Kim B."/>
            <person name="Yang S.J."/>
            <person name="Lee J.S."/>
        </authorList>
    </citation>
    <scope>NUCLEOTIDE SEQUENCE [LARGE SCALE GENOMIC DNA]</scope>
    <source>
        <strain evidence="2">KCTC 15684</strain>
    </source>
</reference>
<dbReference type="EMBL" id="BHGK01000001">
    <property type="protein sequence ID" value="GCA67233.1"/>
    <property type="molecule type" value="Genomic_DNA"/>
</dbReference>
<dbReference type="InterPro" id="IPR010281">
    <property type="entry name" value="DUF885"/>
</dbReference>
<sequence>MRERGMKSKKKTYTVCMSKVAVLLCICVVAGIVGCGTKTWKSEKNRENENAKFQTFTANLFVQEVSANTLTLHYTLEHPETYGITSQEQRVALGSGNVDPKQTGVGIENTSTAMKKFTYKELNRENQLTYDVIDHYLKDVKGSLPYWLYREPLNGVSGAQTQLPVLFSEYRFSSEKDVEEYLELLAKVPAYLDELMQYETEKSEVGLFMPKTVAEQTIRQSQAFLEQKESHYLITTFVERIRELEGLSDEKLDAYIEKNAAILEREIFPAYEKLIRDLEKLKRTGKNEEGLCYLPKGREYYKNLVRRETGSDLTVPEMKRRTKKQIQADFQAMEQALGLWIGADRADGKETATQETVGKILALGKEQTQDVKLGEVQWMLGTLEEKIKGKFPELIETSVEVKYVPESMTEHLSPAFYMIPALDRYGENVIYINQGYERDGIALFTTLAHEGYPGHLYQTVYYASRTPDPIRNLFTYSGYVEGWATYAEMCSYYLADLKKEQAILLQKNASILLGLYSLADMGIHDEGWSREELQTFFAGYGLGNQESIDQIYDLILSDPANYLKYYIGYLEFLDLKEDYVKENGKEFRQETFHKCVLDVGPAPFELVEKYAW</sequence>
<evidence type="ECO:0000313" key="2">
    <source>
        <dbReference type="Proteomes" id="UP000265643"/>
    </source>
</evidence>